<keyword evidence="2" id="KW-0732">Signal</keyword>
<feature type="region of interest" description="Disordered" evidence="4">
    <location>
        <begin position="816"/>
        <end position="926"/>
    </location>
</feature>
<keyword evidence="5" id="KW-0812">Transmembrane</keyword>
<evidence type="ECO:0000259" key="6">
    <source>
        <dbReference type="Pfam" id="PF00135"/>
    </source>
</evidence>
<dbReference type="OrthoDB" id="408631at2759"/>
<feature type="compositionally biased region" description="Polar residues" evidence="4">
    <location>
        <begin position="912"/>
        <end position="926"/>
    </location>
</feature>
<dbReference type="FunCoup" id="A0A7R8YUL9">
    <property type="interactions" value="42"/>
</dbReference>
<organism evidence="7 8">
    <name type="scientific">Hermetia illucens</name>
    <name type="common">Black soldier fly</name>
    <dbReference type="NCBI Taxonomy" id="343691"/>
    <lineage>
        <taxon>Eukaryota</taxon>
        <taxon>Metazoa</taxon>
        <taxon>Ecdysozoa</taxon>
        <taxon>Arthropoda</taxon>
        <taxon>Hexapoda</taxon>
        <taxon>Insecta</taxon>
        <taxon>Pterygota</taxon>
        <taxon>Neoptera</taxon>
        <taxon>Endopterygota</taxon>
        <taxon>Diptera</taxon>
        <taxon>Brachycera</taxon>
        <taxon>Stratiomyomorpha</taxon>
        <taxon>Stratiomyidae</taxon>
        <taxon>Hermetiinae</taxon>
        <taxon>Hermetia</taxon>
    </lineage>
</organism>
<dbReference type="InterPro" id="IPR029058">
    <property type="entry name" value="AB_hydrolase_fold"/>
</dbReference>
<protein>
    <recommendedName>
        <fullName evidence="6">Carboxylesterase type B domain-containing protein</fullName>
    </recommendedName>
</protein>
<reference evidence="7 8" key="1">
    <citation type="submission" date="2020-11" db="EMBL/GenBank/DDBJ databases">
        <authorList>
            <person name="Wallbank WR R."/>
            <person name="Pardo Diaz C."/>
            <person name="Kozak K."/>
            <person name="Martin S."/>
            <person name="Jiggins C."/>
            <person name="Moest M."/>
            <person name="Warren A I."/>
            <person name="Generalovic N T."/>
            <person name="Byers J.R.P. K."/>
            <person name="Montejo-Kovacevich G."/>
            <person name="Yen C E."/>
        </authorList>
    </citation>
    <scope>NUCLEOTIDE SEQUENCE [LARGE SCALE GENOMIC DNA]</scope>
</reference>
<feature type="compositionally biased region" description="Polar residues" evidence="4">
    <location>
        <begin position="889"/>
        <end position="899"/>
    </location>
</feature>
<evidence type="ECO:0000256" key="4">
    <source>
        <dbReference type="SAM" id="MobiDB-lite"/>
    </source>
</evidence>
<dbReference type="InterPro" id="IPR019819">
    <property type="entry name" value="Carboxylesterase_B_CS"/>
</dbReference>
<dbReference type="SUPFAM" id="SSF53474">
    <property type="entry name" value="alpha/beta-Hydrolases"/>
    <property type="match status" value="1"/>
</dbReference>
<proteinExistence type="inferred from homology"/>
<dbReference type="InterPro" id="IPR051093">
    <property type="entry name" value="Neuroligin/BSAL"/>
</dbReference>
<dbReference type="Pfam" id="PF00135">
    <property type="entry name" value="COesterase"/>
    <property type="match status" value="1"/>
</dbReference>
<dbReference type="Proteomes" id="UP000594454">
    <property type="component" value="Chromosome 3"/>
</dbReference>
<dbReference type="EMBL" id="LR899011">
    <property type="protein sequence ID" value="CAD7085414.1"/>
    <property type="molecule type" value="Genomic_DNA"/>
</dbReference>
<keyword evidence="5" id="KW-0472">Membrane</keyword>
<evidence type="ECO:0000313" key="8">
    <source>
        <dbReference type="Proteomes" id="UP000594454"/>
    </source>
</evidence>
<gene>
    <name evidence="7" type="ORF">HERILL_LOCUS8260</name>
</gene>
<feature type="transmembrane region" description="Helical" evidence="5">
    <location>
        <begin position="744"/>
        <end position="767"/>
    </location>
</feature>
<accession>A0A7R8YUL9</accession>
<dbReference type="PANTHER" id="PTHR43903">
    <property type="entry name" value="NEUROLIGIN"/>
    <property type="match status" value="1"/>
</dbReference>
<dbReference type="Gene3D" id="3.40.50.1820">
    <property type="entry name" value="alpha/beta hydrolase"/>
    <property type="match status" value="1"/>
</dbReference>
<evidence type="ECO:0000256" key="5">
    <source>
        <dbReference type="SAM" id="Phobius"/>
    </source>
</evidence>
<keyword evidence="3" id="KW-0325">Glycoprotein</keyword>
<feature type="compositionally biased region" description="Basic and acidic residues" evidence="4">
    <location>
        <begin position="852"/>
        <end position="868"/>
    </location>
</feature>
<comment type="similarity">
    <text evidence="1">Belongs to the type-B carboxylesterase/lipase family.</text>
</comment>
<feature type="region of interest" description="Disordered" evidence="4">
    <location>
        <begin position="48"/>
        <end position="69"/>
    </location>
</feature>
<evidence type="ECO:0000256" key="1">
    <source>
        <dbReference type="ARBA" id="ARBA00005964"/>
    </source>
</evidence>
<keyword evidence="5" id="KW-1133">Transmembrane helix</keyword>
<evidence type="ECO:0000256" key="3">
    <source>
        <dbReference type="ARBA" id="ARBA00023180"/>
    </source>
</evidence>
<sequence length="926" mass="106559">MDEKEYFRKCVKCKDSPAKKKKKIKICYVTVVIFGFILGTNSAEAQTRDPKFYSREGDRSWPWPNPGDPDYSTYTFNDRRYGQYQPSGYGQKYPGQNYPNQYPKDVLQGEDRFRFDPNHPNSPQTPFPGILGGWREDLQGKLRRDSLTLERDVFVKTNYGQVQGFKVHLYDDPNPASFFRPWHSTVDYVKGHCSVFLGIPYALPPTYEGRFKPPRLHRGWQLLQAVDFGPACPQHVRHVGATKGIRDMDEDCLYLNVYSPQTGAGVAQKYPVMVHIHGGEFIRGASNLFPGHMMAAFYNVVVVTFNYRLGALGFLSTADENSPGNYGILDQSMALRWVYDNIEFFNGDRNSITLFGPGAGAASAGLLMVAPQTRSIVTRIIAQSGSPLADSAFIVDKYRAQNTSRVLGQLLGCSIESSWKLVNCLRHGRSFYELGNAEFAPQVGMFPWAPVLDLNFTFPKDHWYEGWHERDWKFLSETPEQLIRNKKFNRGLHYMTGVTTQEAAFMIAQNQSLAPYFNIDEQFVEQKIHELVFRYNYTLNPKGVYEAIKYMYTFWPDPHNTTRIREKYIDMLSDFLYRAPVDRMVKLLLEQRVPVYMYVMNTTVEGLKLPEWRKVPHNAEHYFLTGAPFMDVEFFPSRDRLERNMWTDNDRNMSHFFMKAFTDFARYGNPTPQQILGLHFDLAYQGELRYLNINTTYNSSILMNYRQTEMAFWTQYLPTVIGVLVPTYPPTTEFWWEPREPLQIAFWSMSTACLFLIVLVVICCILWRNAKRQSDRFYDEDVFMHDGVESEREGTVGGIENAHMIQNHHAQQKGNSNVYEYHDSPSKSKSPTDTSSSIRSPSTLTMTQTIKSAKETNFDRNIKMDPDPKSGNLGSKQEEKTLLGRDYPNTPSDSLSKSNVFPVPTARKNLKTSRTQLVEGVPQTSV</sequence>
<evidence type="ECO:0000256" key="2">
    <source>
        <dbReference type="ARBA" id="ARBA00022729"/>
    </source>
</evidence>
<name>A0A7R8YUL9_HERIL</name>
<dbReference type="InterPro" id="IPR002018">
    <property type="entry name" value="CarbesteraseB"/>
</dbReference>
<dbReference type="AlphaFoldDB" id="A0A7R8YUL9"/>
<dbReference type="FunFam" id="3.40.50.1820:FF:000156">
    <property type="entry name" value="Neuroligin-4, Y-linked"/>
    <property type="match status" value="1"/>
</dbReference>
<evidence type="ECO:0000313" key="7">
    <source>
        <dbReference type="EMBL" id="CAD7085414.1"/>
    </source>
</evidence>
<keyword evidence="8" id="KW-1185">Reference proteome</keyword>
<feature type="domain" description="Carboxylesterase type B" evidence="6">
    <location>
        <begin position="190"/>
        <end position="713"/>
    </location>
</feature>
<feature type="transmembrane region" description="Helical" evidence="5">
    <location>
        <begin position="26"/>
        <end position="43"/>
    </location>
</feature>
<feature type="compositionally biased region" description="Low complexity" evidence="4">
    <location>
        <begin position="827"/>
        <end position="843"/>
    </location>
</feature>
<feature type="compositionally biased region" description="Basic and acidic residues" evidence="4">
    <location>
        <begin position="48"/>
        <end position="59"/>
    </location>
</feature>
<dbReference type="PROSITE" id="PS00941">
    <property type="entry name" value="CARBOXYLESTERASE_B_2"/>
    <property type="match status" value="1"/>
</dbReference>
<dbReference type="InParanoid" id="A0A7R8YUL9"/>